<comment type="subunit">
    <text evidence="5 7">Monomer.</text>
</comment>
<evidence type="ECO:0000313" key="8">
    <source>
        <dbReference type="EMBL" id="KKR02351.1"/>
    </source>
</evidence>
<protein>
    <recommendedName>
        <fullName evidence="5 7">Adenylate kinase</fullName>
        <shortName evidence="5">AK</shortName>
        <ecNumber evidence="5 7">2.7.4.3</ecNumber>
    </recommendedName>
    <alternativeName>
        <fullName evidence="5">ATP-AMP transphosphorylase</fullName>
    </alternativeName>
    <alternativeName>
        <fullName evidence="5">ATP:AMP phosphotransferase</fullName>
    </alternativeName>
    <alternativeName>
        <fullName evidence="5">Adenylate monophosphate kinase</fullName>
    </alternativeName>
</protein>
<dbReference type="HAMAP" id="MF_00235">
    <property type="entry name" value="Adenylate_kinase_Adk"/>
    <property type="match status" value="1"/>
</dbReference>
<evidence type="ECO:0000256" key="1">
    <source>
        <dbReference type="ARBA" id="ARBA00022679"/>
    </source>
</evidence>
<reference evidence="8 9" key="1">
    <citation type="journal article" date="2015" name="Nature">
        <title>rRNA introns, odd ribosomes, and small enigmatic genomes across a large radiation of phyla.</title>
        <authorList>
            <person name="Brown C.T."/>
            <person name="Hug L.A."/>
            <person name="Thomas B.C."/>
            <person name="Sharon I."/>
            <person name="Castelle C.J."/>
            <person name="Singh A."/>
            <person name="Wilkins M.J."/>
            <person name="Williams K.H."/>
            <person name="Banfield J.F."/>
        </authorList>
    </citation>
    <scope>NUCLEOTIDE SEQUENCE [LARGE SCALE GENOMIC DNA]</scope>
    <source>
        <strain evidence="9">GW2011_GWA1_39_13</strain>
    </source>
</reference>
<feature type="binding site" evidence="5">
    <location>
        <position position="196"/>
    </location>
    <ligand>
        <name>AMP</name>
        <dbReference type="ChEBI" id="CHEBI:456215"/>
    </ligand>
</feature>
<dbReference type="UniPathway" id="UPA00588">
    <property type="reaction ID" value="UER00649"/>
</dbReference>
<evidence type="ECO:0000256" key="5">
    <source>
        <dbReference type="HAMAP-Rule" id="MF_00235"/>
    </source>
</evidence>
<gene>
    <name evidence="5" type="primary">adk</name>
    <name evidence="8" type="ORF">UT29_C0003G0007</name>
</gene>
<accession>A0A0G0MPJ5</accession>
<comment type="pathway">
    <text evidence="5">Purine metabolism; AMP biosynthesis via salvage pathway; AMP from ADP: step 1/1.</text>
</comment>
<feature type="binding site" evidence="5">
    <location>
        <position position="185"/>
    </location>
    <ligand>
        <name>AMP</name>
        <dbReference type="ChEBI" id="CHEBI:456215"/>
    </ligand>
</feature>
<organism evidence="8 9">
    <name type="scientific">Yanofskybacteria sp. (strain GW2011_GWA1_39_13)</name>
    <dbReference type="NCBI Taxonomy" id="1619019"/>
    <lineage>
        <taxon>Bacteria</taxon>
        <taxon>Candidatus Yanofskyibacteriota</taxon>
    </lineage>
</organism>
<comment type="function">
    <text evidence="5">Catalyzes the reversible transfer of the terminal phosphate group between ATP and AMP. Plays an important role in cellular energy homeostasis and in adenine nucleotide metabolism.</text>
</comment>
<comment type="domain">
    <text evidence="5">Consists of three domains, a large central CORE domain and two small peripheral domains, NMPbind and LID, which undergo movements during catalysis. The LID domain closes over the site of phosphoryl transfer upon ATP binding. Assembling and dissambling the active center during each catalytic cycle provides an effective means to prevent ATP hydrolysis.</text>
</comment>
<comment type="catalytic activity">
    <reaction evidence="5 7">
        <text>AMP + ATP = 2 ADP</text>
        <dbReference type="Rhea" id="RHEA:12973"/>
        <dbReference type="ChEBI" id="CHEBI:30616"/>
        <dbReference type="ChEBI" id="CHEBI:456215"/>
        <dbReference type="ChEBI" id="CHEBI:456216"/>
        <dbReference type="EC" id="2.7.4.3"/>
    </reaction>
</comment>
<proteinExistence type="inferred from homology"/>
<dbReference type="PATRIC" id="fig|1619019.3.peg.246"/>
<keyword evidence="4 5" id="KW-0418">Kinase</keyword>
<dbReference type="SUPFAM" id="SSF52540">
    <property type="entry name" value="P-loop containing nucleoside triphosphate hydrolases"/>
    <property type="match status" value="1"/>
</dbReference>
<comment type="caution">
    <text evidence="8">The sequence shown here is derived from an EMBL/GenBank/DDBJ whole genome shotgun (WGS) entry which is preliminary data.</text>
</comment>
<keyword evidence="2 5" id="KW-0545">Nucleotide biosynthesis</keyword>
<feature type="binding site" evidence="5">
    <location>
        <position position="153"/>
    </location>
    <ligand>
        <name>ATP</name>
        <dbReference type="ChEBI" id="CHEBI:30616"/>
    </ligand>
</feature>
<evidence type="ECO:0000256" key="7">
    <source>
        <dbReference type="RuleBase" id="RU003331"/>
    </source>
</evidence>
<dbReference type="InterPro" id="IPR000850">
    <property type="entry name" value="Adenylat/UMP-CMP_kin"/>
</dbReference>
<dbReference type="PANTHER" id="PTHR23359">
    <property type="entry name" value="NUCLEOTIDE KINASE"/>
    <property type="match status" value="1"/>
</dbReference>
<evidence type="ECO:0000256" key="2">
    <source>
        <dbReference type="ARBA" id="ARBA00022727"/>
    </source>
</evidence>
<keyword evidence="5 7" id="KW-0067">ATP-binding</keyword>
<dbReference type="GO" id="GO:0005737">
    <property type="term" value="C:cytoplasm"/>
    <property type="evidence" value="ECO:0007669"/>
    <property type="project" value="UniProtKB-SubCell"/>
</dbReference>
<dbReference type="InterPro" id="IPR027417">
    <property type="entry name" value="P-loop_NTPase"/>
</dbReference>
<dbReference type="Pfam" id="PF00406">
    <property type="entry name" value="ADK"/>
    <property type="match status" value="1"/>
</dbReference>
<dbReference type="GO" id="GO:0044209">
    <property type="term" value="P:AMP salvage"/>
    <property type="evidence" value="ECO:0007669"/>
    <property type="project" value="UniProtKB-UniRule"/>
</dbReference>
<dbReference type="EMBL" id="LBWF01000003">
    <property type="protein sequence ID" value="KKR02351.1"/>
    <property type="molecule type" value="Genomic_DNA"/>
</dbReference>
<evidence type="ECO:0000256" key="6">
    <source>
        <dbReference type="RuleBase" id="RU003330"/>
    </source>
</evidence>
<keyword evidence="3 5" id="KW-0547">Nucleotide-binding</keyword>
<feature type="binding site" evidence="5">
    <location>
        <position position="225"/>
    </location>
    <ligand>
        <name>ATP</name>
        <dbReference type="ChEBI" id="CHEBI:30616"/>
    </ligand>
</feature>
<evidence type="ECO:0000313" key="9">
    <source>
        <dbReference type="Proteomes" id="UP000034845"/>
    </source>
</evidence>
<dbReference type="Proteomes" id="UP000034845">
    <property type="component" value="Unassembled WGS sequence"/>
</dbReference>
<dbReference type="GO" id="GO:0005524">
    <property type="term" value="F:ATP binding"/>
    <property type="evidence" value="ECO:0007669"/>
    <property type="project" value="UniProtKB-UniRule"/>
</dbReference>
<dbReference type="Gene3D" id="3.40.50.300">
    <property type="entry name" value="P-loop containing nucleotide triphosphate hydrolases"/>
    <property type="match status" value="1"/>
</dbReference>
<comment type="caution">
    <text evidence="5">Lacks conserved residue(s) required for the propagation of feature annotation.</text>
</comment>
<dbReference type="GO" id="GO:0004017">
    <property type="term" value="F:AMP kinase activity"/>
    <property type="evidence" value="ECO:0007669"/>
    <property type="project" value="UniProtKB-UniRule"/>
</dbReference>
<name>A0A0G0MPJ5_YANXG</name>
<comment type="similarity">
    <text evidence="5 6">Belongs to the adenylate kinase family.</text>
</comment>
<evidence type="ECO:0000256" key="4">
    <source>
        <dbReference type="ARBA" id="ARBA00022777"/>
    </source>
</evidence>
<sequence>MALFLIEMEFQICYDCFMNKTSVIVLVGPPGAGKGTQADLLAEDFGFLHFETSKIIEGKFNNAGAGDVEMANQYEMFKSGKLNDPKLVRAWVVEEIEKIGKEKKSIVFSSSPRTIFEAEGEMPLLESLYGKENIFAVNIEVSEEESMKRNSNRRICKANRHPIPNFPEFVGIETCPKDGSEIVTRVLDNPETIKVRYATYLEETKPVLDFLEERGYKIIGINGDQPINAVHDDIMNELHEEHASNHKDILNNLNG</sequence>
<comment type="subcellular location">
    <subcellularLocation>
        <location evidence="5 7">Cytoplasm</location>
    </subcellularLocation>
</comment>
<evidence type="ECO:0000256" key="3">
    <source>
        <dbReference type="ARBA" id="ARBA00022741"/>
    </source>
</evidence>
<keyword evidence="1 5" id="KW-0808">Transferase</keyword>
<feature type="binding site" evidence="5">
    <location>
        <begin position="31"/>
        <end position="36"/>
    </location>
    <ligand>
        <name>ATP</name>
        <dbReference type="ChEBI" id="CHEBI:30616"/>
    </ligand>
</feature>
<dbReference type="CDD" id="cd01428">
    <property type="entry name" value="ADK"/>
    <property type="match status" value="1"/>
</dbReference>
<keyword evidence="5" id="KW-0963">Cytoplasm</keyword>
<dbReference type="EC" id="2.7.4.3" evidence="5 7"/>
<dbReference type="AlphaFoldDB" id="A0A0G0MPJ5"/>
<dbReference type="PRINTS" id="PR00094">
    <property type="entry name" value="ADENYLTKNASE"/>
</dbReference>